<organism evidence="1 2">
    <name type="scientific">Claviceps pusilla</name>
    <dbReference type="NCBI Taxonomy" id="123648"/>
    <lineage>
        <taxon>Eukaryota</taxon>
        <taxon>Fungi</taxon>
        <taxon>Dikarya</taxon>
        <taxon>Ascomycota</taxon>
        <taxon>Pezizomycotina</taxon>
        <taxon>Sordariomycetes</taxon>
        <taxon>Hypocreomycetidae</taxon>
        <taxon>Hypocreales</taxon>
        <taxon>Clavicipitaceae</taxon>
        <taxon>Claviceps</taxon>
    </lineage>
</organism>
<evidence type="ECO:0000313" key="1">
    <source>
        <dbReference type="EMBL" id="KAG6013302.1"/>
    </source>
</evidence>
<accession>A0A9P7NEK5</accession>
<dbReference type="Proteomes" id="UP000748025">
    <property type="component" value="Unassembled WGS sequence"/>
</dbReference>
<reference evidence="1" key="1">
    <citation type="journal article" date="2020" name="bioRxiv">
        <title>Whole genome comparisons of ergot fungi reveals the divergence and evolution of species within the genus Claviceps are the result of varying mechanisms driving genome evolution and host range expansion.</title>
        <authorList>
            <person name="Wyka S.A."/>
            <person name="Mondo S.J."/>
            <person name="Liu M."/>
            <person name="Dettman J."/>
            <person name="Nalam V."/>
            <person name="Broders K.D."/>
        </authorList>
    </citation>
    <scope>NUCLEOTIDE SEQUENCE</scope>
    <source>
        <strain evidence="1">CCC 602</strain>
    </source>
</reference>
<comment type="caution">
    <text evidence="1">The sequence shown here is derived from an EMBL/GenBank/DDBJ whole genome shotgun (WGS) entry which is preliminary data.</text>
</comment>
<protein>
    <recommendedName>
        <fullName evidence="3">F-box domain-containing protein</fullName>
    </recommendedName>
</protein>
<evidence type="ECO:0008006" key="3">
    <source>
        <dbReference type="Google" id="ProtNLM"/>
    </source>
</evidence>
<name>A0A9P7NEK5_9HYPO</name>
<dbReference type="OrthoDB" id="5304511at2759"/>
<sequence>MNSKANMKRLWAKLRRWVRLPRKRGASPKAPPAPATEQECPRAAPRIHGRNSMLENLPPELHRVLLSTLDIEELRNLVFASPVIYRQYLLDRRYLLCKCLDVTLGPVVVDAHAVHLASENSPLASLRGTGMLNIETIERFLSFYHARRVATPQPSFFNLVTEEEAVSICRFHLTVIDPILRLYVSWALGNLASETKAQPDSQPLSPAEKSRLLRGLYRFELCCALYGPRFNENDESQLSWQEIRFHFLDYSILDELEPWEAEEVRCFHAFAKDKYAQIFNSIAWDVDSDNPKFLTPFDKGVFDLREICIDREQHSEAVISRGLKFMLTTLSISKHAVLVSTMQDNIFFKLAFFEDPVIGRYHIDDFPVTKHQLAVRRAPLPFVGDIVDSASGTWTPPFLWTRLWRETYSNINGWLRQESIQRWGYVFWDASRVERTGAEEVMKRQSKMNLDYYDPRGYEEDEEDWGYDPAETVLYHQAQERRQRWSRAELV</sequence>
<proteinExistence type="predicted"/>
<evidence type="ECO:0000313" key="2">
    <source>
        <dbReference type="Proteomes" id="UP000748025"/>
    </source>
</evidence>
<keyword evidence="2" id="KW-1185">Reference proteome</keyword>
<dbReference type="EMBL" id="SRPW01000616">
    <property type="protein sequence ID" value="KAG6013302.1"/>
    <property type="molecule type" value="Genomic_DNA"/>
</dbReference>
<dbReference type="AlphaFoldDB" id="A0A9P7NEK5"/>
<gene>
    <name evidence="1" type="ORF">E4U43_007370</name>
</gene>